<dbReference type="GO" id="GO:0005829">
    <property type="term" value="C:cytosol"/>
    <property type="evidence" value="ECO:0007669"/>
    <property type="project" value="TreeGrafter"/>
</dbReference>
<evidence type="ECO:0000256" key="2">
    <source>
        <dbReference type="ARBA" id="ARBA00023125"/>
    </source>
</evidence>
<dbReference type="CDD" id="cd13831">
    <property type="entry name" value="HU"/>
    <property type="match status" value="1"/>
</dbReference>
<dbReference type="InterPro" id="IPR010992">
    <property type="entry name" value="IHF-like_DNA-bd_dom_sf"/>
</dbReference>
<keyword evidence="1" id="KW-0226">DNA condensation</keyword>
<dbReference type="PANTHER" id="PTHR33175:SF3">
    <property type="entry name" value="DNA-BINDING PROTEIN HU-BETA"/>
    <property type="match status" value="1"/>
</dbReference>
<evidence type="ECO:0000256" key="3">
    <source>
        <dbReference type="RuleBase" id="RU003939"/>
    </source>
</evidence>
<dbReference type="Proteomes" id="UP000191153">
    <property type="component" value="Unassembled WGS sequence"/>
</dbReference>
<gene>
    <name evidence="4" type="ORF">SAMN02745174_00877</name>
</gene>
<dbReference type="OrthoDB" id="9799835at2"/>
<name>A0A1T4LJ00_9FUSO</name>
<evidence type="ECO:0000313" key="4">
    <source>
        <dbReference type="EMBL" id="SJZ54722.1"/>
    </source>
</evidence>
<evidence type="ECO:0000313" key="5">
    <source>
        <dbReference type="Proteomes" id="UP000191153"/>
    </source>
</evidence>
<dbReference type="GO" id="GO:0030261">
    <property type="term" value="P:chromosome condensation"/>
    <property type="evidence" value="ECO:0007669"/>
    <property type="project" value="UniProtKB-KW"/>
</dbReference>
<dbReference type="PANTHER" id="PTHR33175">
    <property type="entry name" value="DNA-BINDING PROTEIN HU"/>
    <property type="match status" value="1"/>
</dbReference>
<protein>
    <submittedName>
        <fullName evidence="4">DNA-binding protein HU-beta</fullName>
    </submittedName>
</protein>
<dbReference type="EMBL" id="FUWX01000006">
    <property type="protein sequence ID" value="SJZ54722.1"/>
    <property type="molecule type" value="Genomic_DNA"/>
</dbReference>
<dbReference type="STRING" id="180163.SAMN02745174_00877"/>
<dbReference type="PROSITE" id="PS00045">
    <property type="entry name" value="HISTONE_LIKE"/>
    <property type="match status" value="1"/>
</dbReference>
<comment type="similarity">
    <text evidence="3">Belongs to the bacterial histone-like protein family.</text>
</comment>
<dbReference type="InterPro" id="IPR020816">
    <property type="entry name" value="Histone-like_DNA-bd_CS"/>
</dbReference>
<dbReference type="SUPFAM" id="SSF47729">
    <property type="entry name" value="IHF-like DNA-binding proteins"/>
    <property type="match status" value="1"/>
</dbReference>
<dbReference type="Pfam" id="PF00216">
    <property type="entry name" value="Bac_DNA_binding"/>
    <property type="match status" value="1"/>
</dbReference>
<dbReference type="GO" id="GO:0003677">
    <property type="term" value="F:DNA binding"/>
    <property type="evidence" value="ECO:0007669"/>
    <property type="project" value="UniProtKB-KW"/>
</dbReference>
<keyword evidence="2 4" id="KW-0238">DNA-binding</keyword>
<dbReference type="PRINTS" id="PR01727">
    <property type="entry name" value="DNABINDINGHU"/>
</dbReference>
<evidence type="ECO:0000256" key="1">
    <source>
        <dbReference type="ARBA" id="ARBA00023067"/>
    </source>
</evidence>
<proteinExistence type="inferred from homology"/>
<dbReference type="SMART" id="SM00411">
    <property type="entry name" value="BHL"/>
    <property type="match status" value="1"/>
</dbReference>
<dbReference type="GO" id="GO:0030527">
    <property type="term" value="F:structural constituent of chromatin"/>
    <property type="evidence" value="ECO:0007669"/>
    <property type="project" value="InterPro"/>
</dbReference>
<dbReference type="RefSeq" id="WP_078693406.1">
    <property type="nucleotide sequence ID" value="NZ_FUWX01000006.1"/>
</dbReference>
<accession>A0A1T4LJ00</accession>
<keyword evidence="5" id="KW-1185">Reference proteome</keyword>
<sequence>MTKKEFIDLFQAKSGLETKSQTEKVLTAMLESLEEVLVKGEEVSFLGFGKFEVVEKAARTGRNPKTGEEIAIPAKKAAKFKPGKALSEKING</sequence>
<reference evidence="4 5" key="1">
    <citation type="submission" date="2017-02" db="EMBL/GenBank/DDBJ databases">
        <authorList>
            <person name="Peterson S.W."/>
        </authorList>
    </citation>
    <scope>NUCLEOTIDE SEQUENCE [LARGE SCALE GENOMIC DNA]</scope>
    <source>
        <strain evidence="4 5">ATCC 700028</strain>
    </source>
</reference>
<organism evidence="4 5">
    <name type="scientific">Cetobacterium ceti</name>
    <dbReference type="NCBI Taxonomy" id="180163"/>
    <lineage>
        <taxon>Bacteria</taxon>
        <taxon>Fusobacteriati</taxon>
        <taxon>Fusobacteriota</taxon>
        <taxon>Fusobacteriia</taxon>
        <taxon>Fusobacteriales</taxon>
        <taxon>Fusobacteriaceae</taxon>
        <taxon>Cetobacterium</taxon>
    </lineage>
</organism>
<dbReference type="InterPro" id="IPR000119">
    <property type="entry name" value="Hist_DNA-bd"/>
</dbReference>
<dbReference type="Gene3D" id="4.10.520.10">
    <property type="entry name" value="IHF-like DNA-binding proteins"/>
    <property type="match status" value="1"/>
</dbReference>
<dbReference type="AlphaFoldDB" id="A0A1T4LJ00"/>